<gene>
    <name evidence="2" type="ORF">PGLA1383_LOCUS41777</name>
    <name evidence="3" type="ORF">PGLA2088_LOCUS6137</name>
</gene>
<dbReference type="AlphaFoldDB" id="A0A813IC02"/>
<organism evidence="3 4">
    <name type="scientific">Polarella glacialis</name>
    <name type="common">Dinoflagellate</name>
    <dbReference type="NCBI Taxonomy" id="89957"/>
    <lineage>
        <taxon>Eukaryota</taxon>
        <taxon>Sar</taxon>
        <taxon>Alveolata</taxon>
        <taxon>Dinophyceae</taxon>
        <taxon>Suessiales</taxon>
        <taxon>Suessiaceae</taxon>
        <taxon>Polarella</taxon>
    </lineage>
</organism>
<dbReference type="Proteomes" id="UP000626109">
    <property type="component" value="Unassembled WGS sequence"/>
</dbReference>
<dbReference type="OMA" id="AWEHENI"/>
<evidence type="ECO:0000313" key="3">
    <source>
        <dbReference type="EMBL" id="CAE8647956.1"/>
    </source>
</evidence>
<evidence type="ECO:0000313" key="2">
    <source>
        <dbReference type="EMBL" id="CAE8624671.1"/>
    </source>
</evidence>
<accession>A0A813IC02</accession>
<proteinExistence type="predicted"/>
<reference evidence="3" key="1">
    <citation type="submission" date="2021-02" db="EMBL/GenBank/DDBJ databases">
        <authorList>
            <person name="Dougan E. K."/>
            <person name="Rhodes N."/>
            <person name="Thang M."/>
            <person name="Chan C."/>
        </authorList>
    </citation>
    <scope>NUCLEOTIDE SEQUENCE</scope>
</reference>
<feature type="signal peptide" evidence="1">
    <location>
        <begin position="1"/>
        <end position="25"/>
    </location>
</feature>
<evidence type="ECO:0000313" key="5">
    <source>
        <dbReference type="Proteomes" id="UP000654075"/>
    </source>
</evidence>
<evidence type="ECO:0000313" key="4">
    <source>
        <dbReference type="Proteomes" id="UP000626109"/>
    </source>
</evidence>
<dbReference type="SUPFAM" id="SSF53254">
    <property type="entry name" value="Phosphoglycerate mutase-like"/>
    <property type="match status" value="1"/>
</dbReference>
<dbReference type="OrthoDB" id="184146at2759"/>
<dbReference type="EMBL" id="CAJNNW010006021">
    <property type="protein sequence ID" value="CAE8647956.1"/>
    <property type="molecule type" value="Genomic_DNA"/>
</dbReference>
<feature type="non-terminal residue" evidence="3">
    <location>
        <position position="225"/>
    </location>
</feature>
<dbReference type="InterPro" id="IPR029033">
    <property type="entry name" value="His_PPase_superfam"/>
</dbReference>
<comment type="caution">
    <text evidence="3">The sequence shown here is derived from an EMBL/GenBank/DDBJ whole genome shotgun (WGS) entry which is preliminary data.</text>
</comment>
<protein>
    <submittedName>
        <fullName evidence="3">Uncharacterized protein</fullName>
    </submittedName>
</protein>
<feature type="chain" id="PRO_5036408913" evidence="1">
    <location>
        <begin position="26"/>
        <end position="225"/>
    </location>
</feature>
<evidence type="ECO:0000256" key="1">
    <source>
        <dbReference type="SAM" id="SignalP"/>
    </source>
</evidence>
<dbReference type="Proteomes" id="UP000654075">
    <property type="component" value="Unassembled WGS sequence"/>
</dbReference>
<keyword evidence="1" id="KW-0732">Signal</keyword>
<name>A0A813IC02_POLGL</name>
<keyword evidence="5" id="KW-1185">Reference proteome</keyword>
<dbReference type="EMBL" id="CAJNNV010028461">
    <property type="protein sequence ID" value="CAE8624671.1"/>
    <property type="molecule type" value="Genomic_DNA"/>
</dbReference>
<sequence length="225" mass="24214">PVSRMASWFGLALLSLAALTTSSDASGFTTLPSHGPTQLRGSSGNGTVYILRHGEKVWMLGCENAQGLARAQNLIHVFNGMPSTEHETFPKPKAVFANWYHDPVDCERCNQTMQPLAQANGLQVDITHGGDSPGTGSGGGNKGAAAAILATLKRTGGPVVVGWEHVNIQFLTAELGVPKDHIPEWPGSDYDTIYVLKFDSNQKLIFWRKSAQHFPAPEDDGEHVV</sequence>